<accession>A0A937VWS3</accession>
<protein>
    <recommendedName>
        <fullName evidence="5">Soluble pyridine nucleotide transhydrogenase</fullName>
        <ecNumber evidence="4">1.6.1.1</ecNumber>
    </recommendedName>
    <alternativeName>
        <fullName evidence="12">NAD(P)(+) transhydrogenase [B-specific]</fullName>
    </alternativeName>
</protein>
<dbReference type="GO" id="GO:0050660">
    <property type="term" value="F:flavin adenine dinucleotide binding"/>
    <property type="evidence" value="ECO:0007669"/>
    <property type="project" value="TreeGrafter"/>
</dbReference>
<evidence type="ECO:0000256" key="2">
    <source>
        <dbReference type="ARBA" id="ARBA00004496"/>
    </source>
</evidence>
<evidence type="ECO:0000259" key="15">
    <source>
        <dbReference type="Pfam" id="PF07992"/>
    </source>
</evidence>
<dbReference type="PANTHER" id="PTHR22912:SF93">
    <property type="entry name" value="SOLUBLE PYRIDINE NUCLEOTIDE TRANSHYDROGENASE"/>
    <property type="match status" value="1"/>
</dbReference>
<keyword evidence="9" id="KW-0521">NADP</keyword>
<dbReference type="GO" id="GO:0006103">
    <property type="term" value="P:2-oxoglutarate metabolic process"/>
    <property type="evidence" value="ECO:0007669"/>
    <property type="project" value="TreeGrafter"/>
</dbReference>
<dbReference type="PRINTS" id="PR00411">
    <property type="entry name" value="PNDRDTASEI"/>
</dbReference>
<dbReference type="Pfam" id="PF07992">
    <property type="entry name" value="Pyr_redox_2"/>
    <property type="match status" value="1"/>
</dbReference>
<keyword evidence="10 16" id="KW-0560">Oxidoreductase</keyword>
<feature type="binding site" evidence="13">
    <location>
        <begin position="187"/>
        <end position="194"/>
    </location>
    <ligand>
        <name>NAD(+)</name>
        <dbReference type="ChEBI" id="CHEBI:57540"/>
    </ligand>
</feature>
<feature type="binding site" evidence="13">
    <location>
        <position position="316"/>
    </location>
    <ligand>
        <name>FAD</name>
        <dbReference type="ChEBI" id="CHEBI:57692"/>
    </ligand>
</feature>
<evidence type="ECO:0000256" key="10">
    <source>
        <dbReference type="ARBA" id="ARBA00023002"/>
    </source>
</evidence>
<reference evidence="16" key="1">
    <citation type="submission" date="2019-03" db="EMBL/GenBank/DDBJ databases">
        <title>Lake Tanganyika Metagenome-Assembled Genomes (MAGs).</title>
        <authorList>
            <person name="Tran P."/>
        </authorList>
    </citation>
    <scope>NUCLEOTIDE SEQUENCE</scope>
    <source>
        <strain evidence="16">K_DeepCast_65m_m2_066</strain>
    </source>
</reference>
<name>A0A937VWS3_UNCTE</name>
<dbReference type="GO" id="GO:0003957">
    <property type="term" value="F:NAD(P)+ transhydrogenase (Si-specific) activity"/>
    <property type="evidence" value="ECO:0007669"/>
    <property type="project" value="UniProtKB-EC"/>
</dbReference>
<dbReference type="EMBL" id="VGLS01000021">
    <property type="protein sequence ID" value="MBM3222456.1"/>
    <property type="molecule type" value="Genomic_DNA"/>
</dbReference>
<dbReference type="SUPFAM" id="SSF51905">
    <property type="entry name" value="FAD/NAD(P)-binding domain"/>
    <property type="match status" value="1"/>
</dbReference>
<evidence type="ECO:0000256" key="8">
    <source>
        <dbReference type="ARBA" id="ARBA00022827"/>
    </source>
</evidence>
<evidence type="ECO:0000256" key="5">
    <source>
        <dbReference type="ARBA" id="ARBA00016603"/>
    </source>
</evidence>
<feature type="domain" description="Pyridine nucleotide-disulphide oxidoreductase dimerisation" evidence="14">
    <location>
        <begin position="351"/>
        <end position="458"/>
    </location>
</feature>
<comment type="function">
    <text evidence="1">Conversion of NADPH, generated by peripheral catabolic pathways, to NADH, which can enter the respiratory chain for energy generation.</text>
</comment>
<dbReference type="GO" id="GO:0004148">
    <property type="term" value="F:dihydrolipoyl dehydrogenase (NADH) activity"/>
    <property type="evidence" value="ECO:0007669"/>
    <property type="project" value="TreeGrafter"/>
</dbReference>
<evidence type="ECO:0000313" key="17">
    <source>
        <dbReference type="Proteomes" id="UP000712673"/>
    </source>
</evidence>
<dbReference type="PANTHER" id="PTHR22912">
    <property type="entry name" value="DISULFIDE OXIDOREDUCTASE"/>
    <property type="match status" value="1"/>
</dbReference>
<evidence type="ECO:0000256" key="9">
    <source>
        <dbReference type="ARBA" id="ARBA00022857"/>
    </source>
</evidence>
<feature type="binding site" evidence="13">
    <location>
        <position position="58"/>
    </location>
    <ligand>
        <name>FAD</name>
        <dbReference type="ChEBI" id="CHEBI:57692"/>
    </ligand>
</feature>
<dbReference type="Gene3D" id="3.50.50.60">
    <property type="entry name" value="FAD/NAD(P)-binding domain"/>
    <property type="match status" value="2"/>
</dbReference>
<keyword evidence="11 13" id="KW-0520">NAD</keyword>
<dbReference type="AlphaFoldDB" id="A0A937VWS3"/>
<organism evidence="16 17">
    <name type="scientific">Tectimicrobiota bacterium</name>
    <dbReference type="NCBI Taxonomy" id="2528274"/>
    <lineage>
        <taxon>Bacteria</taxon>
        <taxon>Pseudomonadati</taxon>
        <taxon>Nitrospinota/Tectimicrobiota group</taxon>
        <taxon>Candidatus Tectimicrobiota</taxon>
    </lineage>
</organism>
<sequence>MSAPFEQSSAYDLLVIGSGPAGQKAALAAAKQRCRVAIIDQRQTLGGACLHTGTIPSKTLREAVLYFTGYGLHSIYGAAYRPKQHITREDLTFRVQHVIRHELEVILDQMQRNGVDMYYGTARFLSPTTVEITSGHTVTGLKAHKIVIAVGSEPAQPTHIPFTPGRIVDSDGMLDLPAIPRSLVVVGAGVIGCEYASIFATLGTEVTLVDSRDRLLEFVDREIVDTLMYHMRRQNVTLRLGEAVARVFIDDRDRVVTELESGKRMVAETLLFSIGRQGATAALHLEAAGLRADERGRMVVNTTYQTAVEHIYAAGDVIGFPSLAATSMEQGRLAACHALGLACDSFSQLSPLGIYTIPEISMVGETEEQLTKAHVPYELGIARYAEIARGQLIGDEHGMLKLLFHRDSLKLLGVHAIGERAAELIHIGQAVMAYGGTVEYFVDTVFNYPTLAEAYKIAAFDGLNKL</sequence>
<dbReference type="InterPro" id="IPR016156">
    <property type="entry name" value="FAD/NAD-linked_Rdtase_dimer_sf"/>
</dbReference>
<evidence type="ECO:0000256" key="7">
    <source>
        <dbReference type="ARBA" id="ARBA00022630"/>
    </source>
</evidence>
<dbReference type="EC" id="1.6.1.1" evidence="4"/>
<dbReference type="PRINTS" id="PR00368">
    <property type="entry name" value="FADPNR"/>
</dbReference>
<keyword evidence="6" id="KW-0963">Cytoplasm</keyword>
<comment type="caution">
    <text evidence="16">The sequence shown here is derived from an EMBL/GenBank/DDBJ whole genome shotgun (WGS) entry which is preliminary data.</text>
</comment>
<dbReference type="FunFam" id="3.30.390.30:FF:000001">
    <property type="entry name" value="Dihydrolipoyl dehydrogenase"/>
    <property type="match status" value="1"/>
</dbReference>
<dbReference type="Pfam" id="PF02852">
    <property type="entry name" value="Pyr_redox_dim"/>
    <property type="match status" value="1"/>
</dbReference>
<evidence type="ECO:0000256" key="12">
    <source>
        <dbReference type="ARBA" id="ARBA00031183"/>
    </source>
</evidence>
<comment type="cofactor">
    <cofactor evidence="13">
        <name>FAD</name>
        <dbReference type="ChEBI" id="CHEBI:57692"/>
    </cofactor>
    <text evidence="13">Binds 1 FAD per subunit.</text>
</comment>
<dbReference type="InterPro" id="IPR004099">
    <property type="entry name" value="Pyr_nucl-diS_OxRdtase_dimer"/>
</dbReference>
<comment type="subcellular location">
    <subcellularLocation>
        <location evidence="2">Cytoplasm</location>
    </subcellularLocation>
</comment>
<evidence type="ECO:0000256" key="4">
    <source>
        <dbReference type="ARBA" id="ARBA00012772"/>
    </source>
</evidence>
<feature type="binding site" evidence="13">
    <location>
        <position position="275"/>
    </location>
    <ligand>
        <name>NAD(+)</name>
        <dbReference type="ChEBI" id="CHEBI:57540"/>
    </ligand>
</feature>
<dbReference type="PIRSF" id="PIRSF000350">
    <property type="entry name" value="Mercury_reductase_MerA"/>
    <property type="match status" value="1"/>
</dbReference>
<feature type="domain" description="FAD/NAD(P)-binding" evidence="15">
    <location>
        <begin position="11"/>
        <end position="331"/>
    </location>
</feature>
<dbReference type="InterPro" id="IPR023753">
    <property type="entry name" value="FAD/NAD-binding_dom"/>
</dbReference>
<comment type="similarity">
    <text evidence="3">Belongs to the class-I pyridine nucleotide-disulfide oxidoreductase family.</text>
</comment>
<evidence type="ECO:0000256" key="11">
    <source>
        <dbReference type="ARBA" id="ARBA00023027"/>
    </source>
</evidence>
<gene>
    <name evidence="16" type="ORF">FJZ47_01440</name>
</gene>
<evidence type="ECO:0000313" key="16">
    <source>
        <dbReference type="EMBL" id="MBM3222456.1"/>
    </source>
</evidence>
<evidence type="ECO:0000256" key="6">
    <source>
        <dbReference type="ARBA" id="ARBA00022490"/>
    </source>
</evidence>
<dbReference type="NCBIfam" id="NF003585">
    <property type="entry name" value="PRK05249.1"/>
    <property type="match status" value="1"/>
</dbReference>
<dbReference type="InterPro" id="IPR036188">
    <property type="entry name" value="FAD/NAD-bd_sf"/>
</dbReference>
<evidence type="ECO:0000259" key="14">
    <source>
        <dbReference type="Pfam" id="PF02852"/>
    </source>
</evidence>
<dbReference type="InterPro" id="IPR050151">
    <property type="entry name" value="Class-I_Pyr_Nuc-Dis_Oxidored"/>
</dbReference>
<evidence type="ECO:0000256" key="1">
    <source>
        <dbReference type="ARBA" id="ARBA00002842"/>
    </source>
</evidence>
<proteinExistence type="inferred from homology"/>
<dbReference type="Gene3D" id="3.30.390.30">
    <property type="match status" value="1"/>
</dbReference>
<dbReference type="Proteomes" id="UP000712673">
    <property type="component" value="Unassembled WGS sequence"/>
</dbReference>
<dbReference type="InterPro" id="IPR001100">
    <property type="entry name" value="Pyr_nuc-diS_OxRdtase"/>
</dbReference>
<keyword evidence="7" id="KW-0285">Flavoprotein</keyword>
<keyword evidence="8 13" id="KW-0274">FAD</keyword>
<keyword evidence="13" id="KW-0547">Nucleotide-binding</keyword>
<evidence type="ECO:0000256" key="13">
    <source>
        <dbReference type="PIRSR" id="PIRSR000350-3"/>
    </source>
</evidence>
<dbReference type="SUPFAM" id="SSF55424">
    <property type="entry name" value="FAD/NAD-linked reductases, dimerisation (C-terminal) domain"/>
    <property type="match status" value="1"/>
</dbReference>
<evidence type="ECO:0000256" key="3">
    <source>
        <dbReference type="ARBA" id="ARBA00007532"/>
    </source>
</evidence>
<dbReference type="GO" id="GO:0005829">
    <property type="term" value="C:cytosol"/>
    <property type="evidence" value="ECO:0007669"/>
    <property type="project" value="TreeGrafter"/>
</dbReference>